<dbReference type="AlphaFoldDB" id="A0A4Y3TWU0"/>
<feature type="compositionally biased region" description="Low complexity" evidence="1">
    <location>
        <begin position="157"/>
        <end position="169"/>
    </location>
</feature>
<organism evidence="2 3">
    <name type="scientific">Acetobacter peroxydans</name>
    <dbReference type="NCBI Taxonomy" id="104098"/>
    <lineage>
        <taxon>Bacteria</taxon>
        <taxon>Pseudomonadati</taxon>
        <taxon>Pseudomonadota</taxon>
        <taxon>Alphaproteobacteria</taxon>
        <taxon>Acetobacterales</taxon>
        <taxon>Acetobacteraceae</taxon>
        <taxon>Acetobacter</taxon>
    </lineage>
</organism>
<sequence length="355" mass="36257">MAMLALLLTTGCHHRDLTDSTMDLVQHLRGGVVAEQRPPPPGQYSPYPHVGLTPTTPPSLPSPQARTLLTTRLIRDRNLTYRTMAANGTLLPAIPPPPSDTPPPAPAAPAPSASGATAGQKPGAKAPNQPATLPEGVNGAIMDAASAPPPPPPPAAVPHAAPHAASAPAPAHPAPPPAPAKPAKPVDGAKPHGKDKSDPAAKEVAMPEVSEKNSVDSFPADAIPAIPDAPPPAPDVAGTPTPPDMPATNTPLPAYDLNDVPGTGFHFLPQSDELSPGQDDELAKLLRKTPRGPFFIRGFGNAASMSAQDQSDAVRLGLLRAIRLARVLQARGVPASALHVRGDAFGTGAKVANTP</sequence>
<name>A0A4Y3TWU0_9PROT</name>
<keyword evidence="3" id="KW-1185">Reference proteome</keyword>
<dbReference type="OrthoDB" id="7282444at2"/>
<feature type="region of interest" description="Disordered" evidence="1">
    <location>
        <begin position="33"/>
        <end position="64"/>
    </location>
</feature>
<comment type="caution">
    <text evidence="2">The sequence shown here is derived from an EMBL/GenBank/DDBJ whole genome shotgun (WGS) entry which is preliminary data.</text>
</comment>
<evidence type="ECO:0008006" key="4">
    <source>
        <dbReference type="Google" id="ProtNLM"/>
    </source>
</evidence>
<feature type="compositionally biased region" description="Basic and acidic residues" evidence="1">
    <location>
        <begin position="187"/>
        <end position="201"/>
    </location>
</feature>
<evidence type="ECO:0000313" key="2">
    <source>
        <dbReference type="EMBL" id="GEB85929.1"/>
    </source>
</evidence>
<feature type="compositionally biased region" description="Pro residues" evidence="1">
    <location>
        <begin position="93"/>
        <end position="109"/>
    </location>
</feature>
<feature type="compositionally biased region" description="Pro residues" evidence="1">
    <location>
        <begin position="227"/>
        <end position="242"/>
    </location>
</feature>
<evidence type="ECO:0000256" key="1">
    <source>
        <dbReference type="SAM" id="MobiDB-lite"/>
    </source>
</evidence>
<feature type="compositionally biased region" description="Low complexity" evidence="1">
    <location>
        <begin position="44"/>
        <end position="54"/>
    </location>
</feature>
<feature type="compositionally biased region" description="Pro residues" evidence="1">
    <location>
        <begin position="147"/>
        <end position="156"/>
    </location>
</feature>
<reference evidence="2 3" key="1">
    <citation type="submission" date="2019-06" db="EMBL/GenBank/DDBJ databases">
        <title>Whole genome shotgun sequence of Acetobacter peroxydans NBRC 13755.</title>
        <authorList>
            <person name="Hosoyama A."/>
            <person name="Uohara A."/>
            <person name="Ohji S."/>
            <person name="Ichikawa N."/>
        </authorList>
    </citation>
    <scope>NUCLEOTIDE SEQUENCE [LARGE SCALE GENOMIC DNA]</scope>
    <source>
        <strain evidence="2 3">NBRC 13755</strain>
    </source>
</reference>
<gene>
    <name evidence="2" type="ORF">APE01nite_17260</name>
</gene>
<feature type="compositionally biased region" description="Pro residues" evidence="1">
    <location>
        <begin position="170"/>
        <end position="182"/>
    </location>
</feature>
<proteinExistence type="predicted"/>
<accession>A0A4Y3TWU0</accession>
<dbReference type="Proteomes" id="UP000317730">
    <property type="component" value="Unassembled WGS sequence"/>
</dbReference>
<dbReference type="EMBL" id="BJMV01000008">
    <property type="protein sequence ID" value="GEB85929.1"/>
    <property type="molecule type" value="Genomic_DNA"/>
</dbReference>
<feature type="region of interest" description="Disordered" evidence="1">
    <location>
        <begin position="89"/>
        <end position="242"/>
    </location>
</feature>
<evidence type="ECO:0000313" key="3">
    <source>
        <dbReference type="Proteomes" id="UP000317730"/>
    </source>
</evidence>
<protein>
    <recommendedName>
        <fullName evidence="4">OmpA-like domain-containing protein</fullName>
    </recommendedName>
</protein>